<feature type="domain" description="Transposase Helix-turn-helix" evidence="4">
    <location>
        <begin position="49"/>
        <end position="94"/>
    </location>
</feature>
<dbReference type="RefSeq" id="WP_378978321.1">
    <property type="nucleotide sequence ID" value="NZ_JBHTBJ010000096.1"/>
</dbReference>
<dbReference type="InterPro" id="IPR027806">
    <property type="entry name" value="HARBI1_dom"/>
</dbReference>
<evidence type="ECO:0000259" key="3">
    <source>
        <dbReference type="Pfam" id="PF13359"/>
    </source>
</evidence>
<feature type="domain" description="DDE Tnp4" evidence="3">
    <location>
        <begin position="115"/>
        <end position="264"/>
    </location>
</feature>
<comment type="caution">
    <text evidence="5">The sequence shown here is derived from an EMBL/GenBank/DDBJ whole genome shotgun (WGS) entry which is preliminary data.</text>
</comment>
<evidence type="ECO:0000256" key="1">
    <source>
        <dbReference type="ARBA" id="ARBA00001968"/>
    </source>
</evidence>
<dbReference type="Pfam" id="PF13613">
    <property type="entry name" value="HTH_Tnp_4"/>
    <property type="match status" value="1"/>
</dbReference>
<accession>A0ABW2I5P4</accession>
<dbReference type="EMBL" id="JBHTBJ010000096">
    <property type="protein sequence ID" value="MFC7280231.1"/>
    <property type="molecule type" value="Genomic_DNA"/>
</dbReference>
<dbReference type="Pfam" id="PF13359">
    <property type="entry name" value="DDE_Tnp_4"/>
    <property type="match status" value="1"/>
</dbReference>
<keyword evidence="2" id="KW-0479">Metal-binding</keyword>
<evidence type="ECO:0000256" key="2">
    <source>
        <dbReference type="ARBA" id="ARBA00022723"/>
    </source>
</evidence>
<comment type="cofactor">
    <cofactor evidence="1">
        <name>a divalent metal cation</name>
        <dbReference type="ChEBI" id="CHEBI:60240"/>
    </cofactor>
</comment>
<dbReference type="Proteomes" id="UP001596548">
    <property type="component" value="Unassembled WGS sequence"/>
</dbReference>
<proteinExistence type="predicted"/>
<reference evidence="6" key="1">
    <citation type="journal article" date="2019" name="Int. J. Syst. Evol. Microbiol.">
        <title>The Global Catalogue of Microorganisms (GCM) 10K type strain sequencing project: providing services to taxonomists for standard genome sequencing and annotation.</title>
        <authorList>
            <consortium name="The Broad Institute Genomics Platform"/>
            <consortium name="The Broad Institute Genome Sequencing Center for Infectious Disease"/>
            <person name="Wu L."/>
            <person name="Ma J."/>
        </authorList>
    </citation>
    <scope>NUCLEOTIDE SEQUENCE [LARGE SCALE GENOMIC DNA]</scope>
    <source>
        <strain evidence="6">XZYJT-10</strain>
    </source>
</reference>
<dbReference type="InterPro" id="IPR027805">
    <property type="entry name" value="Transposase_HTH_dom"/>
</dbReference>
<keyword evidence="6" id="KW-1185">Reference proteome</keyword>
<name>A0ABW2I5P4_9ACTN</name>
<organism evidence="5 6">
    <name type="scientific">Paractinoplanes rhizophilus</name>
    <dbReference type="NCBI Taxonomy" id="1416877"/>
    <lineage>
        <taxon>Bacteria</taxon>
        <taxon>Bacillati</taxon>
        <taxon>Actinomycetota</taxon>
        <taxon>Actinomycetes</taxon>
        <taxon>Micromonosporales</taxon>
        <taxon>Micromonosporaceae</taxon>
        <taxon>Paractinoplanes</taxon>
    </lineage>
</organism>
<sequence>MRKLIEGQPLRCESMTGLQAGRLADLIDRVREIVGDEWEKPPVGRPHVLPLPTAVIAVLFGLRHNLPDEVLGEVFGCSQATITRYHEILQPILRWVTRPEVDQRLEQTHREGVLVDGFVAPVGERENYHGLFSGKKHVSGQNVQVIADLDGRVADVGEPVNGARHDAAAFFISGIAERWADHLTPGGPGMIGDGGYQGTGPITPHKKPPGGELTAKQKAYNYSVNRLRAAVERAISHLKNWKILKTGYHRIMTAFPDVLRTVTALEIFRTTSPGFE</sequence>
<evidence type="ECO:0000313" key="5">
    <source>
        <dbReference type="EMBL" id="MFC7280231.1"/>
    </source>
</evidence>
<protein>
    <submittedName>
        <fullName evidence="5">Transposase family protein</fullName>
    </submittedName>
</protein>
<evidence type="ECO:0000259" key="4">
    <source>
        <dbReference type="Pfam" id="PF13613"/>
    </source>
</evidence>
<evidence type="ECO:0000313" key="6">
    <source>
        <dbReference type="Proteomes" id="UP001596548"/>
    </source>
</evidence>
<gene>
    <name evidence="5" type="ORF">ACFQS1_40295</name>
</gene>